<comment type="similarity">
    <text evidence="2">Belongs to the methyl-accepting chemotaxis (MCP) protein family.</text>
</comment>
<keyword evidence="8" id="KW-1185">Reference proteome</keyword>
<evidence type="ECO:0000259" key="5">
    <source>
        <dbReference type="PROSITE" id="PS50111"/>
    </source>
</evidence>
<feature type="transmembrane region" description="Helical" evidence="4">
    <location>
        <begin position="188"/>
        <end position="210"/>
    </location>
</feature>
<evidence type="ECO:0000256" key="2">
    <source>
        <dbReference type="ARBA" id="ARBA00029447"/>
    </source>
</evidence>
<keyword evidence="4" id="KW-0812">Transmembrane</keyword>
<dbReference type="PANTHER" id="PTHR43531:SF11">
    <property type="entry name" value="METHYL-ACCEPTING CHEMOTAXIS PROTEIN 3"/>
    <property type="match status" value="1"/>
</dbReference>
<feature type="domain" description="HAMP" evidence="6">
    <location>
        <begin position="212"/>
        <end position="264"/>
    </location>
</feature>
<accession>A0ABY5VF32</accession>
<dbReference type="Pfam" id="PF00015">
    <property type="entry name" value="MCPsignal"/>
    <property type="match status" value="1"/>
</dbReference>
<keyword evidence="4" id="KW-0472">Membrane</keyword>
<keyword evidence="4" id="KW-1133">Transmembrane helix</keyword>
<evidence type="ECO:0000313" key="7">
    <source>
        <dbReference type="EMBL" id="UWP59130.1"/>
    </source>
</evidence>
<dbReference type="CDD" id="cd06225">
    <property type="entry name" value="HAMP"/>
    <property type="match status" value="1"/>
</dbReference>
<dbReference type="InterPro" id="IPR051310">
    <property type="entry name" value="MCP_chemotaxis"/>
</dbReference>
<feature type="transmembrane region" description="Helical" evidence="4">
    <location>
        <begin position="14"/>
        <end position="36"/>
    </location>
</feature>
<dbReference type="Pfam" id="PF00672">
    <property type="entry name" value="HAMP"/>
    <property type="match status" value="1"/>
</dbReference>
<dbReference type="PROSITE" id="PS50111">
    <property type="entry name" value="CHEMOTAXIS_TRANSDUC_2"/>
    <property type="match status" value="1"/>
</dbReference>
<evidence type="ECO:0000313" key="8">
    <source>
        <dbReference type="Proteomes" id="UP001060164"/>
    </source>
</evidence>
<dbReference type="Pfam" id="PF12729">
    <property type="entry name" value="4HB_MCP_1"/>
    <property type="match status" value="1"/>
</dbReference>
<dbReference type="InterPro" id="IPR004089">
    <property type="entry name" value="MCPsignal_dom"/>
</dbReference>
<keyword evidence="1" id="KW-0145">Chemotaxis</keyword>
<organism evidence="7 8">
    <name type="scientific">Ruminococcus gauvreauii</name>
    <dbReference type="NCBI Taxonomy" id="438033"/>
    <lineage>
        <taxon>Bacteria</taxon>
        <taxon>Bacillati</taxon>
        <taxon>Bacillota</taxon>
        <taxon>Clostridia</taxon>
        <taxon>Eubacteriales</taxon>
        <taxon>Oscillospiraceae</taxon>
        <taxon>Ruminococcus</taxon>
    </lineage>
</organism>
<evidence type="ECO:0000256" key="4">
    <source>
        <dbReference type="SAM" id="Phobius"/>
    </source>
</evidence>
<dbReference type="InterPro" id="IPR003660">
    <property type="entry name" value="HAMP_dom"/>
</dbReference>
<name>A0ABY5VF32_9FIRM</name>
<dbReference type="Proteomes" id="UP001060164">
    <property type="component" value="Chromosome"/>
</dbReference>
<proteinExistence type="inferred from homology"/>
<protein>
    <submittedName>
        <fullName evidence="7">Methyl-accepting chemotaxis protein</fullName>
    </submittedName>
</protein>
<dbReference type="InterPro" id="IPR024478">
    <property type="entry name" value="HlyB_4HB_MCP"/>
</dbReference>
<dbReference type="PANTHER" id="PTHR43531">
    <property type="entry name" value="PROTEIN ICFG"/>
    <property type="match status" value="1"/>
</dbReference>
<dbReference type="Gene3D" id="1.10.287.950">
    <property type="entry name" value="Methyl-accepting chemotaxis protein"/>
    <property type="match status" value="1"/>
</dbReference>
<evidence type="ECO:0000256" key="3">
    <source>
        <dbReference type="PROSITE-ProRule" id="PRU00284"/>
    </source>
</evidence>
<evidence type="ECO:0000259" key="6">
    <source>
        <dbReference type="PROSITE" id="PS50885"/>
    </source>
</evidence>
<dbReference type="EMBL" id="CP102290">
    <property type="protein sequence ID" value="UWP59130.1"/>
    <property type="molecule type" value="Genomic_DNA"/>
</dbReference>
<dbReference type="SMART" id="SM00283">
    <property type="entry name" value="MA"/>
    <property type="match status" value="1"/>
</dbReference>
<dbReference type="RefSeq" id="WP_028528728.1">
    <property type="nucleotide sequence ID" value="NZ_CABLBR010000014.1"/>
</dbReference>
<evidence type="ECO:0000256" key="1">
    <source>
        <dbReference type="ARBA" id="ARBA00022500"/>
    </source>
</evidence>
<keyword evidence="3" id="KW-0807">Transducer</keyword>
<sequence length="559" mass="60461">MRKKFENMRIGKKLILTFALILVMYVVTVLTAVVNIRNMSDRMEQLYNGAFANVETSQKLLGNINNVQRNMILLAATDGIKDREAYLTDTKKLIDNAGTYVEELTTGYISGGEIAAELEEKFAGMVVPRDKMMTLLEAGDNEQALNIYFDEYDSIATQVRETLSQLVDAASADAQNSLNEGQAMNSRIVVLIWILAGVIILFTGILWYVITRSIIVPINTVKRAANQIANGDLDLEITYTSRNELGQLADDIRSTAEALSSYVREIKAGLSSLGSGCLSYRPNVEFKGDFIALGESMEEITHLLRESMQQISGSADQVSGGAEQVSSGAQVLAQGASEQAGSIEELAVSINEITDSVKENAENAHKSSLLADKVGTRLVTSNDQMEILLKSIREVQKNSKEITGIVKEIEDIAFQTNILALNAAVEAARAGDAGKGFSVVAGEVRRLASKTTGASKLTAELIEKNTEAVQAGMEAVDSAAEALKISVEGAQEVNRMVDKISAESSQQAIAITQIRKSVELISEIVQRNSATTEESAAASEELSAQAQILKELVEQFELA</sequence>
<dbReference type="SMART" id="SM00304">
    <property type="entry name" value="HAMP"/>
    <property type="match status" value="2"/>
</dbReference>
<dbReference type="Gene3D" id="6.10.340.10">
    <property type="match status" value="1"/>
</dbReference>
<gene>
    <name evidence="7" type="ORF">NQ502_17465</name>
</gene>
<feature type="domain" description="Methyl-accepting transducer" evidence="5">
    <location>
        <begin position="314"/>
        <end position="543"/>
    </location>
</feature>
<dbReference type="PROSITE" id="PS50885">
    <property type="entry name" value="HAMP"/>
    <property type="match status" value="1"/>
</dbReference>
<reference evidence="7" key="1">
    <citation type="journal article" date="2022" name="Cell">
        <title>Design, construction, and in vivo augmentation of a complex gut microbiome.</title>
        <authorList>
            <person name="Cheng A.G."/>
            <person name="Ho P.Y."/>
            <person name="Aranda-Diaz A."/>
            <person name="Jain S."/>
            <person name="Yu F.B."/>
            <person name="Meng X."/>
            <person name="Wang M."/>
            <person name="Iakiviak M."/>
            <person name="Nagashima K."/>
            <person name="Zhao A."/>
            <person name="Murugkar P."/>
            <person name="Patil A."/>
            <person name="Atabakhsh K."/>
            <person name="Weakley A."/>
            <person name="Yan J."/>
            <person name="Brumbaugh A.R."/>
            <person name="Higginbottom S."/>
            <person name="Dimas A."/>
            <person name="Shiver A.L."/>
            <person name="Deutschbauer A."/>
            <person name="Neff N."/>
            <person name="Sonnenburg J.L."/>
            <person name="Huang K.C."/>
            <person name="Fischbach M.A."/>
        </authorList>
    </citation>
    <scope>NUCLEOTIDE SEQUENCE</scope>
    <source>
        <strain evidence="7">DSM 19829</strain>
    </source>
</reference>
<dbReference type="SUPFAM" id="SSF58104">
    <property type="entry name" value="Methyl-accepting chemotaxis protein (MCP) signaling domain"/>
    <property type="match status" value="1"/>
</dbReference>